<dbReference type="PANTHER" id="PTHR33055">
    <property type="entry name" value="TRANSPOSASE FOR INSERTION SEQUENCE ELEMENT IS1111A"/>
    <property type="match status" value="1"/>
</dbReference>
<feature type="domain" description="Transposase IS116/IS110/IS902 C-terminal" evidence="2">
    <location>
        <begin position="212"/>
        <end position="261"/>
    </location>
</feature>
<dbReference type="InterPro" id="IPR047650">
    <property type="entry name" value="Transpos_IS110"/>
</dbReference>
<dbReference type="InterPro" id="IPR002525">
    <property type="entry name" value="Transp_IS110-like_N"/>
</dbReference>
<comment type="caution">
    <text evidence="3">The sequence shown here is derived from an EMBL/GenBank/DDBJ whole genome shotgun (WGS) entry which is preliminary data.</text>
</comment>
<protein>
    <submittedName>
        <fullName evidence="3">IS110 family transposase</fullName>
    </submittedName>
</protein>
<sequence>MTEIAVLGVDLGKNSCSVVGLDAAGRVVLRRRLHRDGVVGLAAASPGCVVAMEACCGAHHLGRRLREAGHEVRLMSPEYVRPYVKAQKNDERDAEAIAEAATRPTMRFVELKSEAQLDMQSLHRARDRLVGERTALINQLRAILLERGITVPQGRRKLEVYLETLLTEERVPLSPRVRLLVEDQRAEWHDLDRRIEAFDEEFAAEARTDEAARLLTTIPGIGPLNATALVAAIGRAETFGRGRDLAAWLGLVPRQMTTGGKP</sequence>
<gene>
    <name evidence="3" type="ORF">J8J14_12615</name>
</gene>
<dbReference type="Pfam" id="PF01548">
    <property type="entry name" value="DEDD_Tnp_IS110"/>
    <property type="match status" value="1"/>
</dbReference>
<name>A0ABS4AF31_9PROT</name>
<evidence type="ECO:0000313" key="4">
    <source>
        <dbReference type="Proteomes" id="UP000681594"/>
    </source>
</evidence>
<dbReference type="Proteomes" id="UP000681594">
    <property type="component" value="Unassembled WGS sequence"/>
</dbReference>
<dbReference type="RefSeq" id="WP_209379874.1">
    <property type="nucleotide sequence ID" value="NZ_JAGIZB010000011.1"/>
</dbReference>
<dbReference type="Pfam" id="PF02371">
    <property type="entry name" value="Transposase_20"/>
    <property type="match status" value="1"/>
</dbReference>
<evidence type="ECO:0000313" key="3">
    <source>
        <dbReference type="EMBL" id="MBP0445619.1"/>
    </source>
</evidence>
<dbReference type="InterPro" id="IPR003346">
    <property type="entry name" value="Transposase_20"/>
</dbReference>
<feature type="non-terminal residue" evidence="3">
    <location>
        <position position="262"/>
    </location>
</feature>
<dbReference type="NCBIfam" id="NF033542">
    <property type="entry name" value="transpos_IS110"/>
    <property type="match status" value="1"/>
</dbReference>
<proteinExistence type="predicted"/>
<keyword evidence="4" id="KW-1185">Reference proteome</keyword>
<dbReference type="EMBL" id="JAGIZB010000011">
    <property type="protein sequence ID" value="MBP0445619.1"/>
    <property type="molecule type" value="Genomic_DNA"/>
</dbReference>
<reference evidence="3 4" key="1">
    <citation type="submission" date="2021-03" db="EMBL/GenBank/DDBJ databases">
        <authorList>
            <person name="So Y."/>
        </authorList>
    </citation>
    <scope>NUCLEOTIDE SEQUENCE [LARGE SCALE GENOMIC DNA]</scope>
    <source>
        <strain evidence="3 4">SSH11</strain>
    </source>
</reference>
<dbReference type="PANTHER" id="PTHR33055:SF3">
    <property type="entry name" value="PUTATIVE TRANSPOSASE FOR IS117-RELATED"/>
    <property type="match status" value="1"/>
</dbReference>
<organism evidence="3 4">
    <name type="scientific">Pararoseomonas baculiformis</name>
    <dbReference type="NCBI Taxonomy" id="2820812"/>
    <lineage>
        <taxon>Bacteria</taxon>
        <taxon>Pseudomonadati</taxon>
        <taxon>Pseudomonadota</taxon>
        <taxon>Alphaproteobacteria</taxon>
        <taxon>Acetobacterales</taxon>
        <taxon>Acetobacteraceae</taxon>
        <taxon>Pararoseomonas</taxon>
    </lineage>
</organism>
<evidence type="ECO:0000259" key="1">
    <source>
        <dbReference type="Pfam" id="PF01548"/>
    </source>
</evidence>
<feature type="domain" description="Transposase IS110-like N-terminal" evidence="1">
    <location>
        <begin position="7"/>
        <end position="145"/>
    </location>
</feature>
<evidence type="ECO:0000259" key="2">
    <source>
        <dbReference type="Pfam" id="PF02371"/>
    </source>
</evidence>
<accession>A0ABS4AF31</accession>